<dbReference type="Gene3D" id="3.40.50.1820">
    <property type="entry name" value="alpha/beta hydrolase"/>
    <property type="match status" value="1"/>
</dbReference>
<evidence type="ECO:0000256" key="3">
    <source>
        <dbReference type="ARBA" id="ARBA00022741"/>
    </source>
</evidence>
<dbReference type="InterPro" id="IPR011063">
    <property type="entry name" value="TilS/TtcA_N"/>
</dbReference>
<comment type="caution">
    <text evidence="8">The sequence shown here is derived from an EMBL/GenBank/DDBJ whole genome shotgun (WGS) entry which is preliminary data.</text>
</comment>
<dbReference type="GO" id="GO:0016879">
    <property type="term" value="F:ligase activity, forming carbon-nitrogen bonds"/>
    <property type="evidence" value="ECO:0007669"/>
    <property type="project" value="InterPro"/>
</dbReference>
<feature type="domain" description="tRNA(Ile)-lysidine/2-thiocytidine synthase N-terminal" evidence="6">
    <location>
        <begin position="93"/>
        <end position="204"/>
    </location>
</feature>
<keyword evidence="1" id="KW-0436">Ligase</keyword>
<dbReference type="AlphaFoldDB" id="A0A812QYJ5"/>
<accession>A0A812QYJ5</accession>
<evidence type="ECO:0000256" key="1">
    <source>
        <dbReference type="ARBA" id="ARBA00022598"/>
    </source>
</evidence>
<keyword evidence="4" id="KW-0067">ATP-binding</keyword>
<dbReference type="Gene3D" id="3.40.50.620">
    <property type="entry name" value="HUPs"/>
    <property type="match status" value="1"/>
</dbReference>
<dbReference type="PANTHER" id="PTHR43033">
    <property type="entry name" value="TRNA(ILE)-LYSIDINE SYNTHASE-RELATED"/>
    <property type="match status" value="1"/>
</dbReference>
<reference evidence="8" key="1">
    <citation type="submission" date="2021-02" db="EMBL/GenBank/DDBJ databases">
        <authorList>
            <person name="Dougan E. K."/>
            <person name="Rhodes N."/>
            <person name="Thang M."/>
            <person name="Chan C."/>
        </authorList>
    </citation>
    <scope>NUCLEOTIDE SEQUENCE</scope>
</reference>
<dbReference type="SUPFAM" id="SSF53474">
    <property type="entry name" value="alpha/beta-Hydrolases"/>
    <property type="match status" value="1"/>
</dbReference>
<evidence type="ECO:0000259" key="7">
    <source>
        <dbReference type="Pfam" id="PF08386"/>
    </source>
</evidence>
<evidence type="ECO:0000259" key="6">
    <source>
        <dbReference type="Pfam" id="PF01171"/>
    </source>
</evidence>
<dbReference type="InterPro" id="IPR013595">
    <property type="entry name" value="Pept_S33_TAP-like_C"/>
</dbReference>
<dbReference type="InterPro" id="IPR029058">
    <property type="entry name" value="AB_hydrolase_fold"/>
</dbReference>
<evidence type="ECO:0000256" key="2">
    <source>
        <dbReference type="ARBA" id="ARBA00022694"/>
    </source>
</evidence>
<sequence length="1081" mass="119338">MIASGASKQCLPRAEDPTDREGVRMRARSCSASCGPDVCREARWCCRSREEWILWSSVIARLPCEITSSSSCPRFTSTTTRIRTARWKPTSWKVGLPLSVVRLPEQMRAQPRNTFEDFSRKVRYDAYREAVGISGALAVLTGHHEDDAAENVLSNLLMGRSLFHLPVLGPEALIEGVTVWRPFSGLPKRALIRFARRYGIPHLRNNDPPAGRRAVLRREVFPTLDNAFGQRTLRNVARVGRSAKDWKRIIDDQILAPFWKTVRRFPHGVLVPLGGYASWPLAFWEEALVGIFHAMGRPMLSKRSVDKLVDALQAKKSAWLPIHKQLCLFVDGQLHQLAILDAELLPSRNEEMGCWRADPSEPATAGCGNSPKKQEALCGLLSGSLLLELRAPPGRTVKIHVDLPSKIKARLPAPDTIARSCGLNAVATQMVQLTAVLDPLDDWCRVSGRRLASYEVWDEKAVAASGSHERYGGWLKTPLVHDLAMSPYEAVPYVCLRVSGIPATQQPAKHGPLLIHCGGPGSGRECLPKKGFDIRGEGNASNLNSHFDWWAIDQRGVGLQGMFPTGENDTVPPCPFKYPSGEAIQPFPEFQCSELMKSGLGFDQIAQLMLGADASESDIEEAKEYVYTILAVGGLTETDSGILAYNETYVRWFYRLIKLEHSLCYIAPRFKLKSPSGREYNALQFGGTIDLVQDIDLFRRAVGAAKMSIYGMSYGTAVGGSYGTIFPENTKRLVLDGVVDPFPDVERRGELFARGITATWNGITSACDLSILETTADELCPAAPLSENKALRLIQDSSNPARAAFIMKLAELAIFKYPEPLASVVLACVEKYTSGREADSCPDWLQQIVPVVILSSTSNSTDSSNSSSNSTNSSSTRRRRIRQDWFRLSQQALVMGTDTAGRLNEEAVIRWWKDSLAMQPLGTPWSLGWVVAISTWPANARPVPPLGAVNVSPLVVGNLHDPNTAYQSAQLAKSAFPQGHLMTWQGFGHCIGMIGPVGELISESYKKAEESKQLMNITFSLAKYACVSRIQNYLETGELPLDGHTCLVPRLLDTGRASLARGLEFMRRLWDISQESSTEEL</sequence>
<dbReference type="GO" id="GO:0005524">
    <property type="term" value="F:ATP binding"/>
    <property type="evidence" value="ECO:0007669"/>
    <property type="project" value="UniProtKB-KW"/>
</dbReference>
<dbReference type="SUPFAM" id="SSF52402">
    <property type="entry name" value="Adenine nucleotide alpha hydrolases-like"/>
    <property type="match status" value="1"/>
</dbReference>
<feature type="region of interest" description="Disordered" evidence="5">
    <location>
        <begin position="857"/>
        <end position="878"/>
    </location>
</feature>
<keyword evidence="9" id="KW-1185">Reference proteome</keyword>
<dbReference type="InterPro" id="IPR014729">
    <property type="entry name" value="Rossmann-like_a/b/a_fold"/>
</dbReference>
<protein>
    <submittedName>
        <fullName evidence="8">TilS protein</fullName>
    </submittedName>
</protein>
<gene>
    <name evidence="8" type="primary">tilS</name>
    <name evidence="8" type="ORF">SNAT2548_LOCUS22381</name>
</gene>
<dbReference type="Pfam" id="PF01171">
    <property type="entry name" value="ATP_bind_3"/>
    <property type="match status" value="1"/>
</dbReference>
<feature type="compositionally biased region" description="Low complexity" evidence="5">
    <location>
        <begin position="857"/>
        <end position="875"/>
    </location>
</feature>
<dbReference type="Pfam" id="PF08386">
    <property type="entry name" value="Abhydrolase_4"/>
    <property type="match status" value="1"/>
</dbReference>
<dbReference type="Proteomes" id="UP000604046">
    <property type="component" value="Unassembled WGS sequence"/>
</dbReference>
<evidence type="ECO:0000313" key="9">
    <source>
        <dbReference type="Proteomes" id="UP000604046"/>
    </source>
</evidence>
<feature type="domain" description="Peptidase S33 tripeptidyl aminopeptidase-like C-terminal" evidence="7">
    <location>
        <begin position="935"/>
        <end position="990"/>
    </location>
</feature>
<dbReference type="PANTHER" id="PTHR43033:SF3">
    <property type="entry name" value="TRNA(ILE)-LYSIDINE SYNTHETASE"/>
    <property type="match status" value="1"/>
</dbReference>
<dbReference type="GO" id="GO:0008033">
    <property type="term" value="P:tRNA processing"/>
    <property type="evidence" value="ECO:0007669"/>
    <property type="project" value="UniProtKB-KW"/>
</dbReference>
<dbReference type="EMBL" id="CAJNDS010002286">
    <property type="protein sequence ID" value="CAE7411455.1"/>
    <property type="molecule type" value="Genomic_DNA"/>
</dbReference>
<organism evidence="8 9">
    <name type="scientific">Symbiodinium natans</name>
    <dbReference type="NCBI Taxonomy" id="878477"/>
    <lineage>
        <taxon>Eukaryota</taxon>
        <taxon>Sar</taxon>
        <taxon>Alveolata</taxon>
        <taxon>Dinophyceae</taxon>
        <taxon>Suessiales</taxon>
        <taxon>Symbiodiniaceae</taxon>
        <taxon>Symbiodinium</taxon>
    </lineage>
</organism>
<keyword evidence="2" id="KW-0819">tRNA processing</keyword>
<name>A0A812QYJ5_9DINO</name>
<keyword evidence="3" id="KW-0547">Nucleotide-binding</keyword>
<evidence type="ECO:0000256" key="4">
    <source>
        <dbReference type="ARBA" id="ARBA00022840"/>
    </source>
</evidence>
<evidence type="ECO:0000256" key="5">
    <source>
        <dbReference type="SAM" id="MobiDB-lite"/>
    </source>
</evidence>
<evidence type="ECO:0000313" key="8">
    <source>
        <dbReference type="EMBL" id="CAE7411455.1"/>
    </source>
</evidence>
<dbReference type="InterPro" id="IPR012094">
    <property type="entry name" value="tRNA_Ile_lys_synt"/>
</dbReference>
<dbReference type="OrthoDB" id="428796at2759"/>
<proteinExistence type="predicted"/>